<accession>S7PTW2</accession>
<feature type="transmembrane region" description="Helical" evidence="9">
    <location>
        <begin position="136"/>
        <end position="154"/>
    </location>
</feature>
<feature type="transmembrane region" description="Helical" evidence="9">
    <location>
        <begin position="354"/>
        <end position="373"/>
    </location>
</feature>
<dbReference type="GO" id="GO:0022857">
    <property type="term" value="F:transmembrane transporter activity"/>
    <property type="evidence" value="ECO:0007669"/>
    <property type="project" value="InterPro"/>
</dbReference>
<dbReference type="GO" id="GO:0005886">
    <property type="term" value="C:plasma membrane"/>
    <property type="evidence" value="ECO:0007669"/>
    <property type="project" value="TreeGrafter"/>
</dbReference>
<evidence type="ECO:0000313" key="10">
    <source>
        <dbReference type="EMBL" id="EPQ51241.1"/>
    </source>
</evidence>
<feature type="transmembrane region" description="Helical" evidence="9">
    <location>
        <begin position="198"/>
        <end position="220"/>
    </location>
</feature>
<dbReference type="PANTHER" id="PTHR31806">
    <property type="entry name" value="PURINE-CYTOSINE PERMEASE FCY2-RELATED"/>
    <property type="match status" value="1"/>
</dbReference>
<dbReference type="Pfam" id="PF02133">
    <property type="entry name" value="Transp_cyt_pur"/>
    <property type="match status" value="1"/>
</dbReference>
<feature type="transmembrane region" description="Helical" evidence="9">
    <location>
        <begin position="437"/>
        <end position="457"/>
    </location>
</feature>
<dbReference type="PIRSF" id="PIRSF002744">
    <property type="entry name" value="Pur-cyt_permease"/>
    <property type="match status" value="1"/>
</dbReference>
<dbReference type="GO" id="GO:0015851">
    <property type="term" value="P:nucleobase transport"/>
    <property type="evidence" value="ECO:0007669"/>
    <property type="project" value="UniProtKB-ARBA"/>
</dbReference>
<dbReference type="OrthoDB" id="2116389at2759"/>
<sequence>MLDRFGVEAMGIERVPATRRPQRNPWDCFTMWCAANTTISTFSTGTLGPGLFDMGLRDSILTILFFNLVSTIPVAYFSIFGARSGLRQMVFSRFTFGYWFCMLPGILNCIATIGWATINTIVGGQTFRAISSSNNIPVWAGILIIAVLSLLPPFAGYRFVHNYERWSWIAPAIIFFVMLGTGLSYIEDGWGGSGPVEAASVLNFAASVVGYGLGWASFSADYTVNLPEDTSAWSIFVATYLGLNVPLILVESLGAAYMTTIVNNSTWSDMYDANSVGGLIAAGLTPLNGVGHFFTLIMALSIVANNIPDVYSLALTVQIFGPRFQAVPRVFISVIGTAVYIVLAIVGASHFESWLDTLLVLLSYWTAIYAILLTEEHLIFRRSWSNYDFDAFSKYQAQPPGIAAFIALGCGVMGAVLGMAQTWYIGILGRKIGDLNLGGDIGFELAFAFSAISYPPLRYLEKQYFER</sequence>
<evidence type="ECO:0000256" key="5">
    <source>
        <dbReference type="ARBA" id="ARBA00022692"/>
    </source>
</evidence>
<feature type="transmembrane region" description="Helical" evidence="9">
    <location>
        <begin position="326"/>
        <end position="348"/>
    </location>
</feature>
<dbReference type="FunFam" id="1.10.4160.10:FF:000002">
    <property type="entry name" value="Purine-cytosine permease fcyB"/>
    <property type="match status" value="1"/>
</dbReference>
<evidence type="ECO:0000256" key="9">
    <source>
        <dbReference type="SAM" id="Phobius"/>
    </source>
</evidence>
<feature type="transmembrane region" description="Helical" evidence="9">
    <location>
        <begin position="60"/>
        <end position="82"/>
    </location>
</feature>
<organism evidence="10 11">
    <name type="scientific">Gloeophyllum trabeum (strain ATCC 11539 / FP-39264 / Madison 617)</name>
    <name type="common">Brown rot fungus</name>
    <dbReference type="NCBI Taxonomy" id="670483"/>
    <lineage>
        <taxon>Eukaryota</taxon>
        <taxon>Fungi</taxon>
        <taxon>Dikarya</taxon>
        <taxon>Basidiomycota</taxon>
        <taxon>Agaricomycotina</taxon>
        <taxon>Agaricomycetes</taxon>
        <taxon>Gloeophyllales</taxon>
        <taxon>Gloeophyllaceae</taxon>
        <taxon>Gloeophyllum</taxon>
    </lineage>
</organism>
<evidence type="ECO:0000256" key="3">
    <source>
        <dbReference type="ARBA" id="ARBA00022448"/>
    </source>
</evidence>
<dbReference type="AlphaFoldDB" id="S7PTW2"/>
<dbReference type="GO" id="GO:0000329">
    <property type="term" value="C:fungal-type vacuole membrane"/>
    <property type="evidence" value="ECO:0007669"/>
    <property type="project" value="TreeGrafter"/>
</dbReference>
<feature type="transmembrane region" description="Helical" evidence="9">
    <location>
        <begin position="94"/>
        <end position="116"/>
    </location>
</feature>
<dbReference type="Gene3D" id="1.10.4160.10">
    <property type="entry name" value="Hydantoin permease"/>
    <property type="match status" value="1"/>
</dbReference>
<proteinExistence type="inferred from homology"/>
<comment type="similarity">
    <text evidence="2 8">Belongs to the purine-cytosine permease (2.A.39) family.</text>
</comment>
<dbReference type="Proteomes" id="UP000030669">
    <property type="component" value="Unassembled WGS sequence"/>
</dbReference>
<keyword evidence="3 8" id="KW-0813">Transport</keyword>
<feature type="transmembrane region" description="Helical" evidence="9">
    <location>
        <begin position="278"/>
        <end position="305"/>
    </location>
</feature>
<dbReference type="InterPro" id="IPR026030">
    <property type="entry name" value="Pur-cyt_permease_Fcy2/21/22"/>
</dbReference>
<dbReference type="OMA" id="TIACVGW"/>
<name>S7PTW2_GLOTA</name>
<gene>
    <name evidence="10" type="ORF">GLOTRDRAFT_108203</name>
</gene>
<feature type="transmembrane region" description="Helical" evidence="9">
    <location>
        <begin position="166"/>
        <end position="186"/>
    </location>
</feature>
<evidence type="ECO:0000256" key="2">
    <source>
        <dbReference type="ARBA" id="ARBA00008974"/>
    </source>
</evidence>
<dbReference type="InterPro" id="IPR001248">
    <property type="entry name" value="Pur-cyt_permease"/>
</dbReference>
<keyword evidence="7 8" id="KW-0472">Membrane</keyword>
<keyword evidence="11" id="KW-1185">Reference proteome</keyword>
<comment type="subcellular location">
    <subcellularLocation>
        <location evidence="1">Membrane</location>
        <topology evidence="1">Multi-pass membrane protein</topology>
    </subcellularLocation>
</comment>
<evidence type="ECO:0000256" key="7">
    <source>
        <dbReference type="ARBA" id="ARBA00023136"/>
    </source>
</evidence>
<feature type="transmembrane region" description="Helical" evidence="9">
    <location>
        <begin position="402"/>
        <end position="425"/>
    </location>
</feature>
<keyword evidence="4" id="KW-0597">Phosphoprotein</keyword>
<dbReference type="RefSeq" id="XP_007870241.1">
    <property type="nucleotide sequence ID" value="XM_007872050.1"/>
</dbReference>
<keyword evidence="5 9" id="KW-0812">Transmembrane</keyword>
<dbReference type="GeneID" id="19298893"/>
<keyword evidence="6 9" id="KW-1133">Transmembrane helix</keyword>
<evidence type="ECO:0000256" key="8">
    <source>
        <dbReference type="PIRNR" id="PIRNR002744"/>
    </source>
</evidence>
<dbReference type="KEGG" id="gtr:GLOTRDRAFT_108203"/>
<dbReference type="EMBL" id="KB469311">
    <property type="protein sequence ID" value="EPQ51241.1"/>
    <property type="molecule type" value="Genomic_DNA"/>
</dbReference>
<reference evidence="10 11" key="1">
    <citation type="journal article" date="2012" name="Science">
        <title>The Paleozoic origin of enzymatic lignin decomposition reconstructed from 31 fungal genomes.</title>
        <authorList>
            <person name="Floudas D."/>
            <person name="Binder M."/>
            <person name="Riley R."/>
            <person name="Barry K."/>
            <person name="Blanchette R.A."/>
            <person name="Henrissat B."/>
            <person name="Martinez A.T."/>
            <person name="Otillar R."/>
            <person name="Spatafora J.W."/>
            <person name="Yadav J.S."/>
            <person name="Aerts A."/>
            <person name="Benoit I."/>
            <person name="Boyd A."/>
            <person name="Carlson A."/>
            <person name="Copeland A."/>
            <person name="Coutinho P.M."/>
            <person name="de Vries R.P."/>
            <person name="Ferreira P."/>
            <person name="Findley K."/>
            <person name="Foster B."/>
            <person name="Gaskell J."/>
            <person name="Glotzer D."/>
            <person name="Gorecki P."/>
            <person name="Heitman J."/>
            <person name="Hesse C."/>
            <person name="Hori C."/>
            <person name="Igarashi K."/>
            <person name="Jurgens J.A."/>
            <person name="Kallen N."/>
            <person name="Kersten P."/>
            <person name="Kohler A."/>
            <person name="Kuees U."/>
            <person name="Kumar T.K.A."/>
            <person name="Kuo A."/>
            <person name="LaButti K."/>
            <person name="Larrondo L.F."/>
            <person name="Lindquist E."/>
            <person name="Ling A."/>
            <person name="Lombard V."/>
            <person name="Lucas S."/>
            <person name="Lundell T."/>
            <person name="Martin R."/>
            <person name="McLaughlin D.J."/>
            <person name="Morgenstern I."/>
            <person name="Morin E."/>
            <person name="Murat C."/>
            <person name="Nagy L.G."/>
            <person name="Nolan M."/>
            <person name="Ohm R.A."/>
            <person name="Patyshakuliyeva A."/>
            <person name="Rokas A."/>
            <person name="Ruiz-Duenas F.J."/>
            <person name="Sabat G."/>
            <person name="Salamov A."/>
            <person name="Samejima M."/>
            <person name="Schmutz J."/>
            <person name="Slot J.C."/>
            <person name="St John F."/>
            <person name="Stenlid J."/>
            <person name="Sun H."/>
            <person name="Sun S."/>
            <person name="Syed K."/>
            <person name="Tsang A."/>
            <person name="Wiebenga A."/>
            <person name="Young D."/>
            <person name="Pisabarro A."/>
            <person name="Eastwood D.C."/>
            <person name="Martin F."/>
            <person name="Cullen D."/>
            <person name="Grigoriev I.V."/>
            <person name="Hibbett D.S."/>
        </authorList>
    </citation>
    <scope>NUCLEOTIDE SEQUENCE [LARGE SCALE GENOMIC DNA]</scope>
    <source>
        <strain evidence="10 11">ATCC 11539</strain>
    </source>
</reference>
<evidence type="ECO:0000256" key="6">
    <source>
        <dbReference type="ARBA" id="ARBA00022989"/>
    </source>
</evidence>
<evidence type="ECO:0000313" key="11">
    <source>
        <dbReference type="Proteomes" id="UP000030669"/>
    </source>
</evidence>
<protein>
    <submittedName>
        <fullName evidence="10">Purine-cytosine permease</fullName>
    </submittedName>
</protein>
<dbReference type="eggNOG" id="ENOG502QQ8Y">
    <property type="taxonomic scope" value="Eukaryota"/>
</dbReference>
<dbReference type="PANTHER" id="PTHR31806:SF1">
    <property type="entry name" value="PURINE-CYTOSINE PERMEASE FCY2-RELATED"/>
    <property type="match status" value="1"/>
</dbReference>
<feature type="transmembrane region" description="Helical" evidence="9">
    <location>
        <begin position="232"/>
        <end position="258"/>
    </location>
</feature>
<dbReference type="HOGENOM" id="CLU_026016_2_1_1"/>
<evidence type="ECO:0000256" key="1">
    <source>
        <dbReference type="ARBA" id="ARBA00004141"/>
    </source>
</evidence>
<evidence type="ECO:0000256" key="4">
    <source>
        <dbReference type="ARBA" id="ARBA00022553"/>
    </source>
</evidence>